<dbReference type="Proteomes" id="UP001318860">
    <property type="component" value="Unassembled WGS sequence"/>
</dbReference>
<feature type="compositionally biased region" description="Polar residues" evidence="1">
    <location>
        <begin position="79"/>
        <end position="91"/>
    </location>
</feature>
<feature type="compositionally biased region" description="Basic and acidic residues" evidence="1">
    <location>
        <begin position="639"/>
        <end position="658"/>
    </location>
</feature>
<keyword evidence="3" id="KW-1185">Reference proteome</keyword>
<feature type="region of interest" description="Disordered" evidence="1">
    <location>
        <begin position="633"/>
        <end position="658"/>
    </location>
</feature>
<comment type="caution">
    <text evidence="2">The sequence shown here is derived from an EMBL/GenBank/DDBJ whole genome shotgun (WGS) entry which is preliminary data.</text>
</comment>
<feature type="region of interest" description="Disordered" evidence="1">
    <location>
        <begin position="746"/>
        <end position="772"/>
    </location>
</feature>
<feature type="compositionally biased region" description="Polar residues" evidence="1">
    <location>
        <begin position="376"/>
        <end position="386"/>
    </location>
</feature>
<feature type="compositionally biased region" description="Basic and acidic residues" evidence="1">
    <location>
        <begin position="748"/>
        <end position="767"/>
    </location>
</feature>
<organism evidence="2 3">
    <name type="scientific">Rehmannia glutinosa</name>
    <name type="common">Chinese foxglove</name>
    <dbReference type="NCBI Taxonomy" id="99300"/>
    <lineage>
        <taxon>Eukaryota</taxon>
        <taxon>Viridiplantae</taxon>
        <taxon>Streptophyta</taxon>
        <taxon>Embryophyta</taxon>
        <taxon>Tracheophyta</taxon>
        <taxon>Spermatophyta</taxon>
        <taxon>Magnoliopsida</taxon>
        <taxon>eudicotyledons</taxon>
        <taxon>Gunneridae</taxon>
        <taxon>Pentapetalae</taxon>
        <taxon>asterids</taxon>
        <taxon>lamiids</taxon>
        <taxon>Lamiales</taxon>
        <taxon>Orobanchaceae</taxon>
        <taxon>Rehmannieae</taxon>
        <taxon>Rehmannia</taxon>
    </lineage>
</organism>
<feature type="region of interest" description="Disordered" evidence="1">
    <location>
        <begin position="602"/>
        <end position="621"/>
    </location>
</feature>
<feature type="region of interest" description="Disordered" evidence="1">
    <location>
        <begin position="376"/>
        <end position="406"/>
    </location>
</feature>
<evidence type="ECO:0000313" key="2">
    <source>
        <dbReference type="EMBL" id="KAK6135808.1"/>
    </source>
</evidence>
<proteinExistence type="predicted"/>
<dbReference type="PANTHER" id="PTHR34536">
    <property type="entry name" value="DENTIN SIALOPHOSPHOPROTEIN-LIKE PROTEIN"/>
    <property type="match status" value="1"/>
</dbReference>
<name>A0ABR0VKT2_REHGL</name>
<feature type="compositionally biased region" description="Basic and acidic residues" evidence="1">
    <location>
        <begin position="689"/>
        <end position="702"/>
    </location>
</feature>
<dbReference type="EMBL" id="JABTTQ020001067">
    <property type="protein sequence ID" value="KAK6135808.1"/>
    <property type="molecule type" value="Genomic_DNA"/>
</dbReference>
<evidence type="ECO:0000313" key="3">
    <source>
        <dbReference type="Proteomes" id="UP001318860"/>
    </source>
</evidence>
<feature type="region of interest" description="Disordered" evidence="1">
    <location>
        <begin position="856"/>
        <end position="880"/>
    </location>
</feature>
<feature type="compositionally biased region" description="Basic and acidic residues" evidence="1">
    <location>
        <begin position="48"/>
        <end position="62"/>
    </location>
</feature>
<dbReference type="PANTHER" id="PTHR34536:SF4">
    <property type="entry name" value="BTZ DOMAIN-CONTAINING PROTEIN"/>
    <property type="match status" value="1"/>
</dbReference>
<sequence>MPIPGNAEPGAIFGQQQRVQRQQSIDFSSSIPIKKRSFPIIRQSSPSPEEKSSSFADNDSKNNQESNVPIEGPSLIDAKNTTSPGNSGVSNTSALTVKKEVVTQADVDLGQANVDIFASKPQGPKPSVCLNPIANLGNKMDILSEEKSSGPQVPEIRLGFQTTNVKQEIFSGQTEGTCGLELATGSTTVELFSLGPKELVPALEHKKSEVICHNSGKSDPSLLSLALSEDKLVRHDTNDCTVEDIGSQVCANRSNWDLNTTMDVWEGSTNSDAFANRPTDIGGFGKTDSCHDEKSSLTTAGTVGLSLNKGKCILDVPRSNSSNASTQPNQQCKTDVSLDLRLAMPHSKLDASREPFSSSDNLASISLSPNLDLQKVQPSAMNVNRNVKSEPVDENSKRDCSVGSSSSSNMGLISKFSSAKMELINNQSLETVMQSSICLKKLTDCSRSMKTEVVQEGNQDACKSEDATLPQSVARLMQHQESCASSSALPVPLMPRNSCLSNLSTCSVLTTSGDLSNQSERSFHCKELHDHNNMSGDLIAGMVSKSVSQDDKQMRPCNVGNSIVVDPDRQKLARVDEHNVELFQHGMVVADDDEKINISAEKEESFESDCESQGNSAVGTSMDIGENVCAKEDEEYEEGEVREPLQHSAREDPIVDEKKIENSEIVEYDSRNLQPYDLLGDQNISASDFDGKDSVKENREETYSNPNKDSIGISCELNNEDNSLQKVSDKVLEVGVDEKRSIGVTPDKQLDLSGRKDVEESPGKEISTDGPTNVNCEIGVELGDQATDKVVKDICSGENDSTLSNVETSLNGYDAAKDSSNVGNKSRIINLSRASVVTTPCKTKSTLNRLLTPRSGKERYSDLDGEIQPRGNRRKHGSSISDVELDCNGYGIQQDGTALGNNRRKETNDEFPSLRRTSLRRLSPGDRDGPATRGLQMLRRFPRNMSPNRRIGEAGSDVMGLRHGDKFMRHLSDDMINPAYSHPQDIYDELDGQPVRGNRNFSTMQRKGYPRIRSKSPLRSQTRSPGPWSSPRRRSPNGFQELPQHRSPALYRTGG</sequence>
<feature type="region of interest" description="Disordered" evidence="1">
    <location>
        <begin position="684"/>
        <end position="712"/>
    </location>
</feature>
<accession>A0ABR0VKT2</accession>
<feature type="compositionally biased region" description="Basic and acidic residues" evidence="1">
    <location>
        <begin position="387"/>
        <end position="400"/>
    </location>
</feature>
<gene>
    <name evidence="2" type="ORF">DH2020_030503</name>
</gene>
<evidence type="ECO:0000256" key="1">
    <source>
        <dbReference type="SAM" id="MobiDB-lite"/>
    </source>
</evidence>
<feature type="region of interest" description="Disordered" evidence="1">
    <location>
        <begin position="1"/>
        <end position="91"/>
    </location>
</feature>
<reference evidence="2 3" key="1">
    <citation type="journal article" date="2021" name="Comput. Struct. Biotechnol. J.">
        <title>De novo genome assembly of the potent medicinal plant Rehmannia glutinosa using nanopore technology.</title>
        <authorList>
            <person name="Ma L."/>
            <person name="Dong C."/>
            <person name="Song C."/>
            <person name="Wang X."/>
            <person name="Zheng X."/>
            <person name="Niu Y."/>
            <person name="Chen S."/>
            <person name="Feng W."/>
        </authorList>
    </citation>
    <scope>NUCLEOTIDE SEQUENCE [LARGE SCALE GENOMIC DNA]</scope>
    <source>
        <strain evidence="2">DH-2019</strain>
    </source>
</reference>
<protein>
    <submittedName>
        <fullName evidence="2">Uncharacterized protein</fullName>
    </submittedName>
</protein>
<feature type="region of interest" description="Disordered" evidence="1">
    <location>
        <begin position="982"/>
        <end position="1055"/>
    </location>
</feature>
<feature type="region of interest" description="Disordered" evidence="1">
    <location>
        <begin position="894"/>
        <end position="913"/>
    </location>
</feature>